<keyword evidence="4 6" id="KW-1133">Transmembrane helix</keyword>
<evidence type="ECO:0000256" key="5">
    <source>
        <dbReference type="ARBA" id="ARBA00023136"/>
    </source>
</evidence>
<reference evidence="8 9" key="1">
    <citation type="journal article" date="2014" name="Genome Announc.">
        <title>Draft Genome Sequences of Two Isolates of the Roseobacter Group, Sulfitobacter sp. Strains 3SOLIMAR09 and 1FIGIMAR09, from Harbors of Mallorca Island (Mediterranean Sea).</title>
        <authorList>
            <person name="Mas-Llado M."/>
            <person name="Pina-Villalonga J.M."/>
            <person name="Brunet-Galmes I."/>
            <person name="Nogales B."/>
            <person name="Bosch R."/>
        </authorList>
    </citation>
    <scope>NUCLEOTIDE SEQUENCE [LARGE SCALE GENOMIC DNA]</scope>
    <source>
        <strain evidence="8 9">1FIGIMAR09</strain>
    </source>
</reference>
<feature type="transmembrane region" description="Helical" evidence="6">
    <location>
        <begin position="260"/>
        <end position="280"/>
    </location>
</feature>
<sequence>MTRSHDLFLTALAPAIWGSSYIVTTQFLPNLDPLTISLLRALPAGLLLLVVVRQLPQGIWVPRMLVLGALNFAIFWSLLFFAAYRLPGGVAAVMGALQPFIVIFAARGLLGTAIRPLALLAIGTGVLGVAMLILTPEAKLDGLGVLAGIMGSASMALGTVLSRKWHPPVPALTFTAWQLTAGGLLLLPFAPFAETDWATLTLSSLIGLGYLGLIGAALTYVIWLRGIARLQPAAVSVLGLLSPISATVLGWLFVSETLTPGQAIGMVIVLASVVAGQYALRRPAADTTIGKVAA</sequence>
<keyword evidence="5 6" id="KW-0472">Membrane</keyword>
<comment type="caution">
    <text evidence="8">The sequence shown here is derived from an EMBL/GenBank/DDBJ whole genome shotgun (WGS) entry which is preliminary data.</text>
</comment>
<dbReference type="PANTHER" id="PTHR32322:SF2">
    <property type="entry name" value="EAMA DOMAIN-CONTAINING PROTEIN"/>
    <property type="match status" value="1"/>
</dbReference>
<dbReference type="EMBL" id="JEMU01000002">
    <property type="protein sequence ID" value="KAJ04585.1"/>
    <property type="molecule type" value="Genomic_DNA"/>
</dbReference>
<dbReference type="PANTHER" id="PTHR32322">
    <property type="entry name" value="INNER MEMBRANE TRANSPORTER"/>
    <property type="match status" value="1"/>
</dbReference>
<evidence type="ECO:0000313" key="9">
    <source>
        <dbReference type="Proteomes" id="UP000027337"/>
    </source>
</evidence>
<dbReference type="GO" id="GO:0016020">
    <property type="term" value="C:membrane"/>
    <property type="evidence" value="ECO:0007669"/>
    <property type="project" value="UniProtKB-SubCell"/>
</dbReference>
<feature type="transmembrane region" description="Helical" evidence="6">
    <location>
        <begin position="7"/>
        <end position="28"/>
    </location>
</feature>
<feature type="transmembrane region" description="Helical" evidence="6">
    <location>
        <begin position="235"/>
        <end position="254"/>
    </location>
</feature>
<name>A0A061SXH2_9RHOB</name>
<evidence type="ECO:0000256" key="2">
    <source>
        <dbReference type="ARBA" id="ARBA00007362"/>
    </source>
</evidence>
<dbReference type="RefSeq" id="WP_037905341.1">
    <property type="nucleotide sequence ID" value="NZ_JEMU01000002.1"/>
</dbReference>
<feature type="transmembrane region" description="Helical" evidence="6">
    <location>
        <begin position="90"/>
        <end position="110"/>
    </location>
</feature>
<dbReference type="Pfam" id="PF00892">
    <property type="entry name" value="EamA"/>
    <property type="match status" value="2"/>
</dbReference>
<dbReference type="AlphaFoldDB" id="A0A061SXH2"/>
<comment type="subcellular location">
    <subcellularLocation>
        <location evidence="1">Membrane</location>
        <topology evidence="1">Multi-pass membrane protein</topology>
    </subcellularLocation>
</comment>
<feature type="transmembrane region" description="Helical" evidence="6">
    <location>
        <begin position="64"/>
        <end position="84"/>
    </location>
</feature>
<evidence type="ECO:0000256" key="1">
    <source>
        <dbReference type="ARBA" id="ARBA00004141"/>
    </source>
</evidence>
<dbReference type="InterPro" id="IPR000620">
    <property type="entry name" value="EamA_dom"/>
</dbReference>
<organism evidence="8 9">
    <name type="scientific">Sulfitobacter mediterraneus</name>
    <dbReference type="NCBI Taxonomy" id="83219"/>
    <lineage>
        <taxon>Bacteria</taxon>
        <taxon>Pseudomonadati</taxon>
        <taxon>Pseudomonadota</taxon>
        <taxon>Alphaproteobacteria</taxon>
        <taxon>Rhodobacterales</taxon>
        <taxon>Roseobacteraceae</taxon>
        <taxon>Sulfitobacter</taxon>
    </lineage>
</organism>
<proteinExistence type="inferred from homology"/>
<gene>
    <name evidence="8" type="ORF">PM02_03875</name>
</gene>
<evidence type="ECO:0000313" key="8">
    <source>
        <dbReference type="EMBL" id="KAJ04585.1"/>
    </source>
</evidence>
<dbReference type="SUPFAM" id="SSF103481">
    <property type="entry name" value="Multidrug resistance efflux transporter EmrE"/>
    <property type="match status" value="2"/>
</dbReference>
<dbReference type="eggNOG" id="COG0697">
    <property type="taxonomic scope" value="Bacteria"/>
</dbReference>
<feature type="transmembrane region" description="Helical" evidence="6">
    <location>
        <begin position="202"/>
        <end position="223"/>
    </location>
</feature>
<evidence type="ECO:0000256" key="4">
    <source>
        <dbReference type="ARBA" id="ARBA00022989"/>
    </source>
</evidence>
<dbReference type="STRING" id="83219.PM02_03875"/>
<dbReference type="InterPro" id="IPR050638">
    <property type="entry name" value="AA-Vitamin_Transporters"/>
</dbReference>
<feature type="transmembrane region" description="Helical" evidence="6">
    <location>
        <begin position="34"/>
        <end position="52"/>
    </location>
</feature>
<feature type="transmembrane region" description="Helical" evidence="6">
    <location>
        <begin position="117"/>
        <end position="136"/>
    </location>
</feature>
<evidence type="ECO:0000256" key="6">
    <source>
        <dbReference type="SAM" id="Phobius"/>
    </source>
</evidence>
<keyword evidence="9" id="KW-1185">Reference proteome</keyword>
<comment type="similarity">
    <text evidence="2">Belongs to the EamA transporter family.</text>
</comment>
<feature type="transmembrane region" description="Helical" evidence="6">
    <location>
        <begin position="142"/>
        <end position="162"/>
    </location>
</feature>
<feature type="transmembrane region" description="Helical" evidence="6">
    <location>
        <begin position="169"/>
        <end position="190"/>
    </location>
</feature>
<evidence type="ECO:0000259" key="7">
    <source>
        <dbReference type="Pfam" id="PF00892"/>
    </source>
</evidence>
<evidence type="ECO:0000256" key="3">
    <source>
        <dbReference type="ARBA" id="ARBA00022692"/>
    </source>
</evidence>
<feature type="domain" description="EamA" evidence="7">
    <location>
        <begin position="143"/>
        <end position="274"/>
    </location>
</feature>
<dbReference type="Proteomes" id="UP000027337">
    <property type="component" value="Unassembled WGS sequence"/>
</dbReference>
<protein>
    <submittedName>
        <fullName evidence="8">ABC transporter permease</fullName>
    </submittedName>
</protein>
<feature type="domain" description="EamA" evidence="7">
    <location>
        <begin position="8"/>
        <end position="133"/>
    </location>
</feature>
<accession>A0A061SXH2</accession>
<keyword evidence="3 6" id="KW-0812">Transmembrane</keyword>
<dbReference type="InterPro" id="IPR037185">
    <property type="entry name" value="EmrE-like"/>
</dbReference>